<feature type="chain" id="PRO_5046048128" evidence="1">
    <location>
        <begin position="23"/>
        <end position="323"/>
    </location>
</feature>
<keyword evidence="1" id="KW-0732">Signal</keyword>
<organism evidence="2 3">
    <name type="scientific">Sphingobacterium bambusae</name>
    <dbReference type="NCBI Taxonomy" id="662858"/>
    <lineage>
        <taxon>Bacteria</taxon>
        <taxon>Pseudomonadati</taxon>
        <taxon>Bacteroidota</taxon>
        <taxon>Sphingobacteriia</taxon>
        <taxon>Sphingobacteriales</taxon>
        <taxon>Sphingobacteriaceae</taxon>
        <taxon>Sphingobacterium</taxon>
    </lineage>
</organism>
<proteinExistence type="predicted"/>
<evidence type="ECO:0000313" key="3">
    <source>
        <dbReference type="Proteomes" id="UP001597525"/>
    </source>
</evidence>
<feature type="signal peptide" evidence="1">
    <location>
        <begin position="1"/>
        <end position="22"/>
    </location>
</feature>
<reference evidence="3" key="1">
    <citation type="journal article" date="2019" name="Int. J. Syst. Evol. Microbiol.">
        <title>The Global Catalogue of Microorganisms (GCM) 10K type strain sequencing project: providing services to taxonomists for standard genome sequencing and annotation.</title>
        <authorList>
            <consortium name="The Broad Institute Genomics Platform"/>
            <consortium name="The Broad Institute Genome Sequencing Center for Infectious Disease"/>
            <person name="Wu L."/>
            <person name="Ma J."/>
        </authorList>
    </citation>
    <scope>NUCLEOTIDE SEQUENCE [LARGE SCALE GENOMIC DNA]</scope>
    <source>
        <strain evidence="3">KCTC 22814</strain>
    </source>
</reference>
<dbReference type="Proteomes" id="UP001597525">
    <property type="component" value="Unassembled WGS sequence"/>
</dbReference>
<evidence type="ECO:0000256" key="1">
    <source>
        <dbReference type="SAM" id="SignalP"/>
    </source>
</evidence>
<keyword evidence="3" id="KW-1185">Reference proteome</keyword>
<sequence length="323" mass="36360">MKTRFNLIPVLLATFILYTACGGTEPPRSPIPTTTIKDFNVLFVPDLSNRINADLYPKPVHDTVLLNHALGQIRHFCSLNNRKTGQQDIYKLDFINKGVLSRQAVRPNEMEINLRKFGNDMIKRANYFRHSLQPDTKKFKANVESLYDYAAVHPSGADVWNYFNETIRGSLLDVPEAVVLQTKNNIVVKANKNVAVLLTDGYIESANKGQGYLVNGETIDKIRKDYNSSGSHDLKQFVYAHKDYAINKTTQSLSGLNVLVCEVVDRSLDKNGAARVQPTDFQIMELLWTKWLTDSGCDQVKVQQAVKTPEEFGASLETFLSSL</sequence>
<gene>
    <name evidence="2" type="ORF">ACFS7Y_21235</name>
</gene>
<protein>
    <submittedName>
        <fullName evidence="2">Uncharacterized protein</fullName>
    </submittedName>
</protein>
<dbReference type="EMBL" id="JBHUPB010000015">
    <property type="protein sequence ID" value="MFD2969927.1"/>
    <property type="molecule type" value="Genomic_DNA"/>
</dbReference>
<evidence type="ECO:0000313" key="2">
    <source>
        <dbReference type="EMBL" id="MFD2969927.1"/>
    </source>
</evidence>
<dbReference type="RefSeq" id="WP_320183413.1">
    <property type="nucleotide sequence ID" value="NZ_CP138332.1"/>
</dbReference>
<comment type="caution">
    <text evidence="2">The sequence shown here is derived from an EMBL/GenBank/DDBJ whole genome shotgun (WGS) entry which is preliminary data.</text>
</comment>
<accession>A0ABW6BKX1</accession>
<name>A0ABW6BKX1_9SPHI</name>